<gene>
    <name evidence="5" type="ORF">N180_19650</name>
</gene>
<name>A0A081PG39_9SPHI</name>
<evidence type="ECO:0000256" key="1">
    <source>
        <dbReference type="ARBA" id="ARBA00023015"/>
    </source>
</evidence>
<dbReference type="Proteomes" id="UP000028007">
    <property type="component" value="Unassembled WGS sequence"/>
</dbReference>
<dbReference type="AlphaFoldDB" id="A0A081PG39"/>
<evidence type="ECO:0000313" key="6">
    <source>
        <dbReference type="Proteomes" id="UP000028007"/>
    </source>
</evidence>
<evidence type="ECO:0000313" key="5">
    <source>
        <dbReference type="EMBL" id="KEQ29662.1"/>
    </source>
</evidence>
<evidence type="ECO:0000256" key="2">
    <source>
        <dbReference type="ARBA" id="ARBA00023125"/>
    </source>
</evidence>
<sequence>MRPSSFEYKKWNHSDNIEMFSSINETDYFPFHFHDYYCISLITGGTEQLDTPDESFYALTGSVSVTQANEVHKNQAIDSSGYSYQTLYVNPDLLKYHGTGKKPERLERVINDNILAGELSNLFAGQSSLANFETVLKRLSQYATNEKPVTENRFALLDELCETSPYQPVSLDWLSKQFCMSKFHFVRVFKAARGISPQAYMMVKRLKIAKAMLLKSQDPRHVAFMTGFYDHAHLNTAFKRFFGITLSMIKKS</sequence>
<dbReference type="PANTHER" id="PTHR46796">
    <property type="entry name" value="HTH-TYPE TRANSCRIPTIONAL ACTIVATOR RHAS-RELATED"/>
    <property type="match status" value="1"/>
</dbReference>
<dbReference type="InterPro" id="IPR003313">
    <property type="entry name" value="AraC-bd"/>
</dbReference>
<dbReference type="Gene3D" id="1.10.10.60">
    <property type="entry name" value="Homeodomain-like"/>
    <property type="match status" value="1"/>
</dbReference>
<keyword evidence="3" id="KW-0804">Transcription</keyword>
<keyword evidence="1" id="KW-0805">Transcription regulation</keyword>
<keyword evidence="2" id="KW-0238">DNA-binding</keyword>
<keyword evidence="6" id="KW-1185">Reference proteome</keyword>
<dbReference type="SUPFAM" id="SSF51215">
    <property type="entry name" value="Regulatory protein AraC"/>
    <property type="match status" value="1"/>
</dbReference>
<organism evidence="5 6">
    <name type="scientific">Pedobacter antarcticus 4BY</name>
    <dbReference type="NCBI Taxonomy" id="1358423"/>
    <lineage>
        <taxon>Bacteria</taxon>
        <taxon>Pseudomonadati</taxon>
        <taxon>Bacteroidota</taxon>
        <taxon>Sphingobacteriia</taxon>
        <taxon>Sphingobacteriales</taxon>
        <taxon>Sphingobacteriaceae</taxon>
        <taxon>Pedobacter</taxon>
    </lineage>
</organism>
<dbReference type="EMBL" id="JNFF01000066">
    <property type="protein sequence ID" value="KEQ29662.1"/>
    <property type="molecule type" value="Genomic_DNA"/>
</dbReference>
<dbReference type="PANTHER" id="PTHR46796:SF2">
    <property type="entry name" value="TRANSCRIPTIONAL REGULATORY PROTEIN"/>
    <property type="match status" value="1"/>
</dbReference>
<evidence type="ECO:0000256" key="3">
    <source>
        <dbReference type="ARBA" id="ARBA00023163"/>
    </source>
</evidence>
<dbReference type="InterPro" id="IPR050204">
    <property type="entry name" value="AraC_XylS_family_regulators"/>
</dbReference>
<comment type="caution">
    <text evidence="5">The sequence shown here is derived from an EMBL/GenBank/DDBJ whole genome shotgun (WGS) entry which is preliminary data.</text>
</comment>
<accession>A0A081PG39</accession>
<reference evidence="5 6" key="1">
    <citation type="journal article" date="1992" name="Int. J. Syst. Bacteriol.">
        <title>Sphingobacterium antarcticus sp. nov. a Psychrotrophic Bacterium from the Soils of Schirmacher Oasis, Antarctica.</title>
        <authorList>
            <person name="Shivaji S."/>
            <person name="Ray M.K."/>
            <person name="Rao N.S."/>
            <person name="Saiserr L."/>
            <person name="Jagannadham M.V."/>
            <person name="Kumar G.S."/>
            <person name="Reddy G."/>
            <person name="Bhargava P.M."/>
        </authorList>
    </citation>
    <scope>NUCLEOTIDE SEQUENCE [LARGE SCALE GENOMIC DNA]</scope>
    <source>
        <strain evidence="5 6">4BY</strain>
    </source>
</reference>
<dbReference type="InterPro" id="IPR009057">
    <property type="entry name" value="Homeodomain-like_sf"/>
</dbReference>
<dbReference type="GO" id="GO:0043565">
    <property type="term" value="F:sequence-specific DNA binding"/>
    <property type="evidence" value="ECO:0007669"/>
    <property type="project" value="InterPro"/>
</dbReference>
<dbReference type="SUPFAM" id="SSF46689">
    <property type="entry name" value="Homeodomain-like"/>
    <property type="match status" value="2"/>
</dbReference>
<proteinExistence type="predicted"/>
<dbReference type="RefSeq" id="WP_037441536.1">
    <property type="nucleotide sequence ID" value="NZ_JNFF01000066.1"/>
</dbReference>
<dbReference type="OrthoDB" id="9816011at2"/>
<evidence type="ECO:0000259" key="4">
    <source>
        <dbReference type="PROSITE" id="PS01124"/>
    </source>
</evidence>
<dbReference type="PROSITE" id="PS01124">
    <property type="entry name" value="HTH_ARAC_FAMILY_2"/>
    <property type="match status" value="1"/>
</dbReference>
<dbReference type="eggNOG" id="COG2207">
    <property type="taxonomic scope" value="Bacteria"/>
</dbReference>
<dbReference type="SMART" id="SM00342">
    <property type="entry name" value="HTH_ARAC"/>
    <property type="match status" value="1"/>
</dbReference>
<dbReference type="Pfam" id="PF12833">
    <property type="entry name" value="HTH_18"/>
    <property type="match status" value="1"/>
</dbReference>
<protein>
    <recommendedName>
        <fullName evidence="4">HTH araC/xylS-type domain-containing protein</fullName>
    </recommendedName>
</protein>
<feature type="domain" description="HTH araC/xylS-type" evidence="4">
    <location>
        <begin position="155"/>
        <end position="252"/>
    </location>
</feature>
<dbReference type="Pfam" id="PF02311">
    <property type="entry name" value="AraC_binding"/>
    <property type="match status" value="1"/>
</dbReference>
<dbReference type="InterPro" id="IPR018060">
    <property type="entry name" value="HTH_AraC"/>
</dbReference>
<dbReference type="InterPro" id="IPR037923">
    <property type="entry name" value="HTH-like"/>
</dbReference>
<dbReference type="GO" id="GO:0003700">
    <property type="term" value="F:DNA-binding transcription factor activity"/>
    <property type="evidence" value="ECO:0007669"/>
    <property type="project" value="InterPro"/>
</dbReference>